<dbReference type="GO" id="GO:0009097">
    <property type="term" value="P:isoleucine biosynthetic process"/>
    <property type="evidence" value="ECO:0007669"/>
    <property type="project" value="TreeGrafter"/>
</dbReference>
<dbReference type="CDD" id="cd01562">
    <property type="entry name" value="Thr-dehyd"/>
    <property type="match status" value="1"/>
</dbReference>
<dbReference type="RefSeq" id="WP_185800625.1">
    <property type="nucleotide sequence ID" value="NZ_JACJVJ010000001.1"/>
</dbReference>
<dbReference type="InterPro" id="IPR050147">
    <property type="entry name" value="Ser/Thr_Dehydratase"/>
</dbReference>
<comment type="caution">
    <text evidence="5">The sequence shown here is derived from an EMBL/GenBank/DDBJ whole genome shotgun (WGS) entry which is preliminary data.</text>
</comment>
<reference evidence="5 6" key="1">
    <citation type="submission" date="2020-08" db="EMBL/GenBank/DDBJ databases">
        <title>Draft genome sequence of Parasphingopyxis sp. GrpM-11.</title>
        <authorList>
            <person name="Oh J."/>
            <person name="Roh D.-H."/>
        </authorList>
    </citation>
    <scope>NUCLEOTIDE SEQUENCE [LARGE SCALE GENOMIC DNA]</scope>
    <source>
        <strain evidence="5 6">GrpM-11</strain>
    </source>
</reference>
<evidence type="ECO:0000313" key="6">
    <source>
        <dbReference type="Proteomes" id="UP000564378"/>
    </source>
</evidence>
<dbReference type="GO" id="GO:0006567">
    <property type="term" value="P:L-threonine catabolic process"/>
    <property type="evidence" value="ECO:0007669"/>
    <property type="project" value="TreeGrafter"/>
</dbReference>
<evidence type="ECO:0000259" key="4">
    <source>
        <dbReference type="Pfam" id="PF00291"/>
    </source>
</evidence>
<dbReference type="Gene3D" id="3.40.50.1100">
    <property type="match status" value="2"/>
</dbReference>
<sequence length="323" mass="34109">MQFTLDELRTAAERVHREMAPTPQYPWPLLGERLGCEVWVKHENHTPTGAFKARGAITYIDWLKREHPEVPGIITATRGNHGQAQTRAAIVAGLEAVIYVPHGNSQEKNRAMRGFGAELIEHGSDFDEARVEAGRVAKERGLWPVPAFHKELARGVATYGLELFDAAGELDAVYVPIGCGSGICGTIAARDALGMKTEIIGVVASGAPGAKLSFEAGKVVETNEARTFADGAAVRVPVAEALAIYGEGASRIVAVDDADTAEAMRILWQDTHNLVEGAGALSLAGLIAERDAMAGKRVGVIVSGGNIDQSMAAEVLAGGTPQA</sequence>
<proteinExistence type="predicted"/>
<dbReference type="GO" id="GO:0003941">
    <property type="term" value="F:L-serine ammonia-lyase activity"/>
    <property type="evidence" value="ECO:0007669"/>
    <property type="project" value="TreeGrafter"/>
</dbReference>
<evidence type="ECO:0000256" key="3">
    <source>
        <dbReference type="ARBA" id="ARBA00023239"/>
    </source>
</evidence>
<name>A0A842HWZ5_9SPHN</name>
<dbReference type="Proteomes" id="UP000564378">
    <property type="component" value="Unassembled WGS sequence"/>
</dbReference>
<dbReference type="GO" id="GO:0004794">
    <property type="term" value="F:threonine deaminase activity"/>
    <property type="evidence" value="ECO:0007669"/>
    <property type="project" value="TreeGrafter"/>
</dbReference>
<protein>
    <submittedName>
        <fullName evidence="5">Threonine dehydratase</fullName>
    </submittedName>
</protein>
<evidence type="ECO:0000256" key="1">
    <source>
        <dbReference type="ARBA" id="ARBA00001933"/>
    </source>
</evidence>
<accession>A0A842HWZ5</accession>
<keyword evidence="3" id="KW-0456">Lyase</keyword>
<dbReference type="Pfam" id="PF00291">
    <property type="entry name" value="PALP"/>
    <property type="match status" value="1"/>
</dbReference>
<organism evidence="5 6">
    <name type="scientific">Parasphingopyxis marina</name>
    <dbReference type="NCBI Taxonomy" id="2761622"/>
    <lineage>
        <taxon>Bacteria</taxon>
        <taxon>Pseudomonadati</taxon>
        <taxon>Pseudomonadota</taxon>
        <taxon>Alphaproteobacteria</taxon>
        <taxon>Sphingomonadales</taxon>
        <taxon>Sphingomonadaceae</taxon>
        <taxon>Parasphingopyxis</taxon>
    </lineage>
</organism>
<gene>
    <name evidence="5" type="ORF">H6P80_07250</name>
</gene>
<dbReference type="EMBL" id="JACJVJ010000001">
    <property type="protein sequence ID" value="MBC2777415.1"/>
    <property type="molecule type" value="Genomic_DNA"/>
</dbReference>
<dbReference type="InterPro" id="IPR001926">
    <property type="entry name" value="TrpB-like_PALP"/>
</dbReference>
<dbReference type="SUPFAM" id="SSF53686">
    <property type="entry name" value="Tryptophan synthase beta subunit-like PLP-dependent enzymes"/>
    <property type="match status" value="1"/>
</dbReference>
<keyword evidence="2" id="KW-0663">Pyridoxal phosphate</keyword>
<dbReference type="GO" id="GO:0030170">
    <property type="term" value="F:pyridoxal phosphate binding"/>
    <property type="evidence" value="ECO:0007669"/>
    <property type="project" value="InterPro"/>
</dbReference>
<evidence type="ECO:0000256" key="2">
    <source>
        <dbReference type="ARBA" id="ARBA00022898"/>
    </source>
</evidence>
<dbReference type="AlphaFoldDB" id="A0A842HWZ5"/>
<dbReference type="NCBIfam" id="NF004771">
    <property type="entry name" value="PRK06110.1"/>
    <property type="match status" value="1"/>
</dbReference>
<keyword evidence="6" id="KW-1185">Reference proteome</keyword>
<evidence type="ECO:0000313" key="5">
    <source>
        <dbReference type="EMBL" id="MBC2777415.1"/>
    </source>
</evidence>
<dbReference type="InterPro" id="IPR000634">
    <property type="entry name" value="Ser/Thr_deHydtase_PyrdxlP-BS"/>
</dbReference>
<dbReference type="InterPro" id="IPR036052">
    <property type="entry name" value="TrpB-like_PALP_sf"/>
</dbReference>
<feature type="domain" description="Tryptophan synthase beta chain-like PALP" evidence="4">
    <location>
        <begin position="19"/>
        <end position="304"/>
    </location>
</feature>
<dbReference type="PROSITE" id="PS00165">
    <property type="entry name" value="DEHYDRATASE_SER_THR"/>
    <property type="match status" value="1"/>
</dbReference>
<dbReference type="PANTHER" id="PTHR48078">
    <property type="entry name" value="THREONINE DEHYDRATASE, MITOCHONDRIAL-RELATED"/>
    <property type="match status" value="1"/>
</dbReference>
<comment type="cofactor">
    <cofactor evidence="1">
        <name>pyridoxal 5'-phosphate</name>
        <dbReference type="ChEBI" id="CHEBI:597326"/>
    </cofactor>
</comment>
<dbReference type="PANTHER" id="PTHR48078:SF7">
    <property type="entry name" value="BLL6502 PROTEIN"/>
    <property type="match status" value="1"/>
</dbReference>
<dbReference type="GO" id="GO:0006565">
    <property type="term" value="P:L-serine catabolic process"/>
    <property type="evidence" value="ECO:0007669"/>
    <property type="project" value="TreeGrafter"/>
</dbReference>